<dbReference type="Pfam" id="PF02919">
    <property type="entry name" value="Topoisom_I_N"/>
    <property type="match status" value="2"/>
</dbReference>
<evidence type="ECO:0000256" key="2">
    <source>
        <dbReference type="ARBA" id="ARBA00006645"/>
    </source>
</evidence>
<keyword evidence="8" id="KW-0175">Coiled coil</keyword>
<dbReference type="Proteomes" id="UP001443914">
    <property type="component" value="Unassembled WGS sequence"/>
</dbReference>
<feature type="compositionally biased region" description="Polar residues" evidence="9">
    <location>
        <begin position="34"/>
        <end position="46"/>
    </location>
</feature>
<dbReference type="GO" id="GO:0003677">
    <property type="term" value="F:DNA binding"/>
    <property type="evidence" value="ECO:0007669"/>
    <property type="project" value="UniProtKB-UniRule"/>
</dbReference>
<dbReference type="InterPro" id="IPR013030">
    <property type="entry name" value="DNA_topo_DNA_db_N_dom2"/>
</dbReference>
<feature type="domain" description="DNA topoisomerase I eukaryotic-type" evidence="10">
    <location>
        <begin position="381"/>
        <end position="727"/>
    </location>
</feature>
<dbReference type="GO" id="GO:0006260">
    <property type="term" value="P:DNA replication"/>
    <property type="evidence" value="ECO:0007669"/>
    <property type="project" value="TreeGrafter"/>
</dbReference>
<gene>
    <name evidence="11" type="ORF">RND81_09G057300</name>
</gene>
<comment type="catalytic activity">
    <reaction evidence="1 7">
        <text>ATP-independent breakage of single-stranded DNA, followed by passage and rejoining.</text>
        <dbReference type="EC" id="5.6.2.1"/>
    </reaction>
</comment>
<dbReference type="EC" id="5.6.2.1" evidence="7"/>
<dbReference type="Gene3D" id="2.170.11.10">
    <property type="entry name" value="DNA Topoisomerase I, domain 2"/>
    <property type="match status" value="1"/>
</dbReference>
<evidence type="ECO:0000256" key="9">
    <source>
        <dbReference type="SAM" id="MobiDB-lite"/>
    </source>
</evidence>
<comment type="function">
    <text evidence="7">Releases the supercoiling and torsional tension of DNA introduced during the DNA replication and transcription by transiently cleaving and rejoining one strand of the DNA duplex. Introduces a single-strand break via transesterification at the specific target site 5'-[CT]CCTTp site in duplex DNA. The scissile phosphodiester is attacked by the catalytic tyrosine of the enzyme, resulting in the formation of a DNA-(3'-phosphotyrosyl)-enzyme intermediate and the expulsion of a 5'-OH DNA strand. The free DNA strand then undergoes passage around the unbroken strand thus removing DNA supercoils. Finally, in the religation step, the DNA 5'-OH attacks the covalent intermediate to expel the active-site tyrosine and restore the DNA phosphodiester backbone.</text>
</comment>
<evidence type="ECO:0000256" key="4">
    <source>
        <dbReference type="ARBA" id="ARBA00023125"/>
    </source>
</evidence>
<dbReference type="SMART" id="SM00435">
    <property type="entry name" value="TOPEUc"/>
    <property type="match status" value="1"/>
</dbReference>
<evidence type="ECO:0000313" key="12">
    <source>
        <dbReference type="Proteomes" id="UP001443914"/>
    </source>
</evidence>
<dbReference type="InterPro" id="IPR001631">
    <property type="entry name" value="TopoI"/>
</dbReference>
<feature type="compositionally biased region" description="Basic residues" evidence="9">
    <location>
        <begin position="254"/>
        <end position="270"/>
    </location>
</feature>
<dbReference type="InterPro" id="IPR051062">
    <property type="entry name" value="Topoisomerase_IB"/>
</dbReference>
<dbReference type="Pfam" id="PF14370">
    <property type="entry name" value="Topo_C_assoc"/>
    <property type="match status" value="1"/>
</dbReference>
<comment type="caution">
    <text evidence="11">The sequence shown here is derived from an EMBL/GenBank/DDBJ whole genome shotgun (WGS) entry which is preliminary data.</text>
</comment>
<name>A0AAW1IJ51_SAPOF</name>
<dbReference type="AlphaFoldDB" id="A0AAW1IJ51"/>
<dbReference type="GO" id="GO:0006265">
    <property type="term" value="P:DNA topological change"/>
    <property type="evidence" value="ECO:0007669"/>
    <property type="project" value="UniProtKB-UniRule"/>
</dbReference>
<dbReference type="CDD" id="cd00659">
    <property type="entry name" value="Topo_IB_C"/>
    <property type="match status" value="1"/>
</dbReference>
<evidence type="ECO:0000256" key="8">
    <source>
        <dbReference type="SAM" id="Coils"/>
    </source>
</evidence>
<feature type="compositionally biased region" description="Low complexity" evidence="9">
    <location>
        <begin position="74"/>
        <end position="83"/>
    </location>
</feature>
<dbReference type="Gene3D" id="3.90.15.10">
    <property type="entry name" value="Topoisomerase I, Chain A, domain 3"/>
    <property type="match status" value="1"/>
</dbReference>
<dbReference type="PANTHER" id="PTHR10290">
    <property type="entry name" value="DNA TOPOISOMERASE I"/>
    <property type="match status" value="1"/>
</dbReference>
<reference evidence="11" key="1">
    <citation type="submission" date="2024-03" db="EMBL/GenBank/DDBJ databases">
        <title>WGS assembly of Saponaria officinalis var. Norfolk2.</title>
        <authorList>
            <person name="Jenkins J."/>
            <person name="Shu S."/>
            <person name="Grimwood J."/>
            <person name="Barry K."/>
            <person name="Goodstein D."/>
            <person name="Schmutz J."/>
            <person name="Leebens-Mack J."/>
            <person name="Osbourn A."/>
        </authorList>
    </citation>
    <scope>NUCLEOTIDE SEQUENCE [LARGE SCALE GENOMIC DNA]</scope>
    <source>
        <strain evidence="11">JIC</strain>
    </source>
</reference>
<keyword evidence="4 6" id="KW-0238">DNA-binding</keyword>
<dbReference type="InterPro" id="IPR013500">
    <property type="entry name" value="TopoI_cat_euk"/>
</dbReference>
<evidence type="ECO:0000313" key="11">
    <source>
        <dbReference type="EMBL" id="KAK9689406.1"/>
    </source>
</evidence>
<evidence type="ECO:0000256" key="1">
    <source>
        <dbReference type="ARBA" id="ARBA00000213"/>
    </source>
</evidence>
<keyword evidence="12" id="KW-1185">Reference proteome</keyword>
<dbReference type="PRINTS" id="PR00416">
    <property type="entry name" value="EUTPISMRASEI"/>
</dbReference>
<dbReference type="FunFam" id="3.90.15.10:FF:000003">
    <property type="entry name" value="DNA topoisomerase I"/>
    <property type="match status" value="1"/>
</dbReference>
<dbReference type="InterPro" id="IPR014711">
    <property type="entry name" value="TopoI_cat_a-hlx-sub_euk"/>
</dbReference>
<dbReference type="Gene3D" id="1.10.132.10">
    <property type="match status" value="1"/>
</dbReference>
<dbReference type="Pfam" id="PF01028">
    <property type="entry name" value="Topoisom_I"/>
    <property type="match status" value="1"/>
</dbReference>
<feature type="coiled-coil region" evidence="8">
    <location>
        <begin position="653"/>
        <end position="680"/>
    </location>
</feature>
<dbReference type="SUPFAM" id="SSF56349">
    <property type="entry name" value="DNA breaking-rejoining enzymes"/>
    <property type="match status" value="1"/>
</dbReference>
<evidence type="ECO:0000256" key="5">
    <source>
        <dbReference type="ARBA" id="ARBA00023235"/>
    </source>
</evidence>
<proteinExistence type="inferred from homology"/>
<evidence type="ECO:0000256" key="3">
    <source>
        <dbReference type="ARBA" id="ARBA00023029"/>
    </source>
</evidence>
<dbReference type="GO" id="GO:0005730">
    <property type="term" value="C:nucleolus"/>
    <property type="evidence" value="ECO:0007669"/>
    <property type="project" value="TreeGrafter"/>
</dbReference>
<keyword evidence="3 7" id="KW-0799">Topoisomerase</keyword>
<dbReference type="SUPFAM" id="SSF56741">
    <property type="entry name" value="Eukaryotic DNA topoisomerase I, N-terminal DNA-binding fragment"/>
    <property type="match status" value="1"/>
</dbReference>
<feature type="compositionally biased region" description="Polar residues" evidence="9">
    <location>
        <begin position="195"/>
        <end position="208"/>
    </location>
</feature>
<dbReference type="PANTHER" id="PTHR10290:SF23">
    <property type="entry name" value="DNA TOPOISOMERASE 1 BETA"/>
    <property type="match status" value="1"/>
</dbReference>
<dbReference type="InterPro" id="IPR013499">
    <property type="entry name" value="TopoI_euk"/>
</dbReference>
<comment type="similarity">
    <text evidence="2 7">Belongs to the type IB topoisomerase family.</text>
</comment>
<evidence type="ECO:0000259" key="10">
    <source>
        <dbReference type="SMART" id="SM00435"/>
    </source>
</evidence>
<dbReference type="InterPro" id="IPR025834">
    <property type="entry name" value="TopoI_C_dom"/>
</dbReference>
<dbReference type="InterPro" id="IPR014727">
    <property type="entry name" value="TopoI_cat_a/b-sub_euk"/>
</dbReference>
<protein>
    <recommendedName>
        <fullName evidence="7">DNA topoisomerase I</fullName>
        <ecNumber evidence="7">5.6.2.1</ecNumber>
    </recommendedName>
    <alternativeName>
        <fullName evidence="7">DNA topoisomerase 1</fullName>
    </alternativeName>
</protein>
<feature type="compositionally biased region" description="Polar residues" evidence="9">
    <location>
        <begin position="55"/>
        <end position="65"/>
    </location>
</feature>
<evidence type="ECO:0000256" key="6">
    <source>
        <dbReference type="PROSITE-ProRule" id="PRU01382"/>
    </source>
</evidence>
<accession>A0AAW1IJ51</accession>
<dbReference type="GO" id="GO:0007059">
    <property type="term" value="P:chromosome segregation"/>
    <property type="evidence" value="ECO:0007669"/>
    <property type="project" value="TreeGrafter"/>
</dbReference>
<feature type="compositionally biased region" description="Basic and acidic residues" evidence="9">
    <location>
        <begin position="125"/>
        <end position="146"/>
    </location>
</feature>
<feature type="compositionally biased region" description="Acidic residues" evidence="9">
    <location>
        <begin position="16"/>
        <end position="26"/>
    </location>
</feature>
<dbReference type="InterPro" id="IPR011010">
    <property type="entry name" value="DNA_brk_join_enz"/>
</dbReference>
<dbReference type="GO" id="GO:0005694">
    <property type="term" value="C:chromosome"/>
    <property type="evidence" value="ECO:0007669"/>
    <property type="project" value="InterPro"/>
</dbReference>
<keyword evidence="5 7" id="KW-0413">Isomerase</keyword>
<organism evidence="11 12">
    <name type="scientific">Saponaria officinalis</name>
    <name type="common">Common soapwort</name>
    <name type="synonym">Lychnis saponaria</name>
    <dbReference type="NCBI Taxonomy" id="3572"/>
    <lineage>
        <taxon>Eukaryota</taxon>
        <taxon>Viridiplantae</taxon>
        <taxon>Streptophyta</taxon>
        <taxon>Embryophyta</taxon>
        <taxon>Tracheophyta</taxon>
        <taxon>Spermatophyta</taxon>
        <taxon>Magnoliopsida</taxon>
        <taxon>eudicotyledons</taxon>
        <taxon>Gunneridae</taxon>
        <taxon>Pentapetalae</taxon>
        <taxon>Caryophyllales</taxon>
        <taxon>Caryophyllaceae</taxon>
        <taxon>Caryophylleae</taxon>
        <taxon>Saponaria</taxon>
    </lineage>
</organism>
<dbReference type="InterPro" id="IPR013034">
    <property type="entry name" value="DNA_topo_DNA_db_N_dom1"/>
</dbReference>
<comment type="caution">
    <text evidence="6">Lacks conserved residue(s) required for the propagation of feature annotation.</text>
</comment>
<feature type="region of interest" description="Disordered" evidence="9">
    <location>
        <begin position="1"/>
        <end position="274"/>
    </location>
</feature>
<dbReference type="Gene3D" id="1.10.10.41">
    <property type="entry name" value="Yeast DNA topoisomerase - domain 1"/>
    <property type="match status" value="1"/>
</dbReference>
<dbReference type="InterPro" id="IPR008336">
    <property type="entry name" value="TopoI_DNA-bd_euk"/>
</dbReference>
<dbReference type="InterPro" id="IPR036202">
    <property type="entry name" value="TopoI_DNA-bd_euk_N_sf"/>
</dbReference>
<dbReference type="PROSITE" id="PS52038">
    <property type="entry name" value="TOPO_IB_2"/>
    <property type="match status" value="1"/>
</dbReference>
<evidence type="ECO:0000256" key="7">
    <source>
        <dbReference type="RuleBase" id="RU365101"/>
    </source>
</evidence>
<dbReference type="EMBL" id="JBDFQZ010000009">
    <property type="protein sequence ID" value="KAK9689406.1"/>
    <property type="molecule type" value="Genomic_DNA"/>
</dbReference>
<sequence length="754" mass="84837">MAMAVEACMNPKLTLEDSDDDDDDEPIVFRRKSNPVSTKLRNSFPTSVKPDKQPGTPSLGVQNLSDLMGKMIQSSMPSSSKPVVVKDENHSDDDDDKPLSARHGVGQLKGNVKPSENDSEDSDDEKPLSCRLAKERASNGLSEKRILMSSVKTLDDSNNEKPFPSASKVQKGSVKRKNPNEVPVKSANKKVKLSDASTSANDNQMSRNSKAKEDDDDDETPIAHRLNKAASSSGRKSTLGKRKIAEAHSSRINKVNKKSKKITKKSKYCKSAKELPKSGDVQKWATLVHNGVRFPEPYQPHGVKMLYDGKPVDLTPEQEEAATLPIHKWHLREKEKLKLRTPAEKKAAREEKSKLEEKYKWAIVDGVKEKVGNFNVEPPLLFQGRGEHPKMGRIKKRIYPKDITINIGKDAPIPESPFPDQSWKHVKHDNTVAWLAYWDDPINPKLYKYVGLGASSTLKGQSDKEKYEKARKLKDYIEGIRKAYRKDFNSKDMTKRQIAVATYLIDRLALRAGNEKDDDEADTVGCCTLKVDNVKPIPPNILEFDFLGKDSIKYYKQFEADPLVYKAVEHFRQRKSGGDDLFDMLDTNKLNAHLKKLMPDLTAKVFRTFNASVTLDNMLARGAGSGDVPEKIAIYQHANKEVAIICNHQRTASKSHSAQMERLTTKIDELKAALSVLETDLALMKKGKLTSKDRDGKQKRNMSSDAMEKKINTTKTKIEIAWCKRNEVPIEKLFNKSLLAKFAWAMDTDASFRF</sequence>
<dbReference type="GO" id="GO:0003917">
    <property type="term" value="F:DNA topoisomerase type I (single strand cut, ATP-independent) activity"/>
    <property type="evidence" value="ECO:0007669"/>
    <property type="project" value="UniProtKB-UniRule"/>
</dbReference>